<dbReference type="SUPFAM" id="SSF56281">
    <property type="entry name" value="Metallo-hydrolase/oxidoreductase"/>
    <property type="match status" value="1"/>
</dbReference>
<keyword evidence="3" id="KW-1185">Reference proteome</keyword>
<gene>
    <name evidence="2" type="ORF">ACFSAH_17170</name>
</gene>
<dbReference type="Proteomes" id="UP001597118">
    <property type="component" value="Unassembled WGS sequence"/>
</dbReference>
<dbReference type="RefSeq" id="WP_379663977.1">
    <property type="nucleotide sequence ID" value="NZ_JBHUDG010000049.1"/>
</dbReference>
<dbReference type="PANTHER" id="PTHR47619:SF1">
    <property type="entry name" value="EXODEOXYRIBONUCLEASE WALJ"/>
    <property type="match status" value="1"/>
</dbReference>
<dbReference type="PANTHER" id="PTHR47619">
    <property type="entry name" value="METALLO-HYDROLASE YYCJ-RELATED"/>
    <property type="match status" value="1"/>
</dbReference>
<feature type="domain" description="Metallo-beta-lactamase" evidence="1">
    <location>
        <begin position="13"/>
        <end position="188"/>
    </location>
</feature>
<accession>A0ABW4IHV5</accession>
<dbReference type="SMART" id="SM00849">
    <property type="entry name" value="Lactamase_B"/>
    <property type="match status" value="1"/>
</dbReference>
<organism evidence="2 3">
    <name type="scientific">Pseudopedobacter beijingensis</name>
    <dbReference type="NCBI Taxonomy" id="1207056"/>
    <lineage>
        <taxon>Bacteria</taxon>
        <taxon>Pseudomonadati</taxon>
        <taxon>Bacteroidota</taxon>
        <taxon>Sphingobacteriia</taxon>
        <taxon>Sphingobacteriales</taxon>
        <taxon>Sphingobacteriaceae</taxon>
        <taxon>Pseudopedobacter</taxon>
    </lineage>
</organism>
<evidence type="ECO:0000313" key="2">
    <source>
        <dbReference type="EMBL" id="MFD1631609.1"/>
    </source>
</evidence>
<reference evidence="3" key="1">
    <citation type="journal article" date="2019" name="Int. J. Syst. Evol. Microbiol.">
        <title>The Global Catalogue of Microorganisms (GCM) 10K type strain sequencing project: providing services to taxonomists for standard genome sequencing and annotation.</title>
        <authorList>
            <consortium name="The Broad Institute Genomics Platform"/>
            <consortium name="The Broad Institute Genome Sequencing Center for Infectious Disease"/>
            <person name="Wu L."/>
            <person name="Ma J."/>
        </authorList>
    </citation>
    <scope>NUCLEOTIDE SEQUENCE [LARGE SCALE GENOMIC DNA]</scope>
    <source>
        <strain evidence="3">CCUG 53762</strain>
    </source>
</reference>
<evidence type="ECO:0000313" key="3">
    <source>
        <dbReference type="Proteomes" id="UP001597118"/>
    </source>
</evidence>
<dbReference type="InterPro" id="IPR052533">
    <property type="entry name" value="WalJ/YycJ-like"/>
</dbReference>
<comment type="caution">
    <text evidence="2">The sequence shown here is derived from an EMBL/GenBank/DDBJ whole genome shotgun (WGS) entry which is preliminary data.</text>
</comment>
<dbReference type="Pfam" id="PF12706">
    <property type="entry name" value="Lactamase_B_2"/>
    <property type="match status" value="1"/>
</dbReference>
<sequence length="268" mass="30539">MSLFITSLNSGSNGNCYYVGNNNEAVLIDVGISCKEVETRLNRLHLDIGKVKAVFISHEHTDHIKGLKTLSKKHKIPIYFTFATLDNTSLKLENINYFNADTPIEVGDLKITAFEKYHDAAHPHSFIVENHELCIGVFTDLGRVCDNLIRHFKMCDAAFLEANYCEEMLKNSRYAYFLKRRISGGNGHLSNNEALELFQNHQTPKLQLLLLAHLSQENNSPELVKQIFDAATIDTQISIASRDFETPVYYISKTSVRKFVEEKQFSLF</sequence>
<proteinExistence type="predicted"/>
<dbReference type="InterPro" id="IPR036866">
    <property type="entry name" value="RibonucZ/Hydroxyglut_hydro"/>
</dbReference>
<name>A0ABW4IHV5_9SPHI</name>
<protein>
    <submittedName>
        <fullName evidence="2">MBL fold metallo-hydrolase</fullName>
    </submittedName>
</protein>
<dbReference type="InterPro" id="IPR001279">
    <property type="entry name" value="Metallo-B-lactamas"/>
</dbReference>
<dbReference type="EMBL" id="JBHUDG010000049">
    <property type="protein sequence ID" value="MFD1631609.1"/>
    <property type="molecule type" value="Genomic_DNA"/>
</dbReference>
<dbReference type="Gene3D" id="3.60.15.10">
    <property type="entry name" value="Ribonuclease Z/Hydroxyacylglutathione hydrolase-like"/>
    <property type="match status" value="1"/>
</dbReference>
<evidence type="ECO:0000259" key="1">
    <source>
        <dbReference type="SMART" id="SM00849"/>
    </source>
</evidence>